<keyword evidence="4" id="KW-1185">Reference proteome</keyword>
<dbReference type="RefSeq" id="WP_220808393.1">
    <property type="nucleotide sequence ID" value="NZ_BPMK01000009.1"/>
</dbReference>
<dbReference type="Proteomes" id="UP000887222">
    <property type="component" value="Unassembled WGS sequence"/>
</dbReference>
<dbReference type="SMART" id="SM00421">
    <property type="entry name" value="HTH_LUXR"/>
    <property type="match status" value="1"/>
</dbReference>
<accession>A0ABQ4Q4V5</accession>
<dbReference type="PROSITE" id="PS50043">
    <property type="entry name" value="HTH_LUXR_2"/>
    <property type="match status" value="1"/>
</dbReference>
<name>A0ABQ4Q4V5_9BURK</name>
<feature type="domain" description="HTH luxR-type" evidence="2">
    <location>
        <begin position="265"/>
        <end position="330"/>
    </location>
</feature>
<sequence length="333" mass="36586">MEIPNKLLLDIYDSAQHCGVNEYNEYALRTLKKVLHFDSAAVVDFSVTEEQKLVIQGLHLHAAPLEKLLDRPKTVGTEMLDKSGAVRSRDKILTKALARRGKSVVVDIAESFSDPTILRYCRKYDTAHSLTFIAGQTPAGSIPAVALWRATRKNAYTDAHGAAADLLLPHLVHGNQINKRLALSSSSKPVGRSVAFATPDGVLYLVEPEVIRLLQREWSQWTPPFLPSVLMDALRQDREMVYAGRAISVRASLQAHAICLVITAHERETPALTRAEQRVASLAAQGLQYKEIAQLLGVSPATIRNQLHSAYSKLGVSNKTSLAGVLQSLRQST</sequence>
<evidence type="ECO:0000313" key="4">
    <source>
        <dbReference type="Proteomes" id="UP000887222"/>
    </source>
</evidence>
<protein>
    <recommendedName>
        <fullName evidence="2">HTH luxR-type domain-containing protein</fullName>
    </recommendedName>
</protein>
<dbReference type="PANTHER" id="PTHR43214">
    <property type="entry name" value="TWO-COMPONENT RESPONSE REGULATOR"/>
    <property type="match status" value="1"/>
</dbReference>
<dbReference type="PROSITE" id="PS00622">
    <property type="entry name" value="HTH_LUXR_1"/>
    <property type="match status" value="1"/>
</dbReference>
<dbReference type="InterPro" id="IPR016032">
    <property type="entry name" value="Sig_transdc_resp-reg_C-effctor"/>
</dbReference>
<evidence type="ECO:0000313" key="3">
    <source>
        <dbReference type="EMBL" id="GIZ52231.1"/>
    </source>
</evidence>
<keyword evidence="1" id="KW-0238">DNA-binding</keyword>
<dbReference type="CDD" id="cd06170">
    <property type="entry name" value="LuxR_C_like"/>
    <property type="match status" value="1"/>
</dbReference>
<organism evidence="3 4">
    <name type="scientific">Noviherbaspirillum aridicola</name>
    <dbReference type="NCBI Taxonomy" id="2849687"/>
    <lineage>
        <taxon>Bacteria</taxon>
        <taxon>Pseudomonadati</taxon>
        <taxon>Pseudomonadota</taxon>
        <taxon>Betaproteobacteria</taxon>
        <taxon>Burkholderiales</taxon>
        <taxon>Oxalobacteraceae</taxon>
        <taxon>Noviherbaspirillum</taxon>
    </lineage>
</organism>
<dbReference type="SUPFAM" id="SSF46894">
    <property type="entry name" value="C-terminal effector domain of the bipartite response regulators"/>
    <property type="match status" value="1"/>
</dbReference>
<evidence type="ECO:0000259" key="2">
    <source>
        <dbReference type="PROSITE" id="PS50043"/>
    </source>
</evidence>
<reference evidence="3 4" key="1">
    <citation type="journal article" date="2022" name="Int. J. Syst. Evol. Microbiol.">
        <title>Noviherbaspirillum aridicola sp. nov., isolated from an arid soil in Pakistan.</title>
        <authorList>
            <person name="Khan I.U."/>
            <person name="Saqib M."/>
            <person name="Amin A."/>
            <person name="Hussain F."/>
            <person name="Li L."/>
            <person name="Liu Y.H."/>
            <person name="Fang B.Z."/>
            <person name="Ahmed I."/>
            <person name="Li W.J."/>
        </authorList>
    </citation>
    <scope>NUCLEOTIDE SEQUENCE [LARGE SCALE GENOMIC DNA]</scope>
    <source>
        <strain evidence="3 4">NCCP-691</strain>
    </source>
</reference>
<dbReference type="Pfam" id="PF00196">
    <property type="entry name" value="GerE"/>
    <property type="match status" value="1"/>
</dbReference>
<dbReference type="Gene3D" id="1.10.10.10">
    <property type="entry name" value="Winged helix-like DNA-binding domain superfamily/Winged helix DNA-binding domain"/>
    <property type="match status" value="1"/>
</dbReference>
<gene>
    <name evidence="3" type="ORF">NCCP691_22450</name>
</gene>
<dbReference type="InterPro" id="IPR000792">
    <property type="entry name" value="Tscrpt_reg_LuxR_C"/>
</dbReference>
<evidence type="ECO:0000256" key="1">
    <source>
        <dbReference type="ARBA" id="ARBA00023125"/>
    </source>
</evidence>
<comment type="caution">
    <text evidence="3">The sequence shown here is derived from an EMBL/GenBank/DDBJ whole genome shotgun (WGS) entry which is preliminary data.</text>
</comment>
<dbReference type="InterPro" id="IPR039420">
    <property type="entry name" value="WalR-like"/>
</dbReference>
<dbReference type="PRINTS" id="PR00038">
    <property type="entry name" value="HTHLUXR"/>
</dbReference>
<proteinExistence type="predicted"/>
<dbReference type="InterPro" id="IPR036388">
    <property type="entry name" value="WH-like_DNA-bd_sf"/>
</dbReference>
<dbReference type="EMBL" id="BPMK01000009">
    <property type="protein sequence ID" value="GIZ52231.1"/>
    <property type="molecule type" value="Genomic_DNA"/>
</dbReference>